<dbReference type="InterPro" id="IPR056884">
    <property type="entry name" value="NPHP3-like_N"/>
</dbReference>
<dbReference type="Gene3D" id="1.25.40.20">
    <property type="entry name" value="Ankyrin repeat-containing domain"/>
    <property type="match status" value="2"/>
</dbReference>
<evidence type="ECO:0000256" key="1">
    <source>
        <dbReference type="ARBA" id="ARBA00022737"/>
    </source>
</evidence>
<evidence type="ECO:0000256" key="2">
    <source>
        <dbReference type="PROSITE-ProRule" id="PRU00023"/>
    </source>
</evidence>
<keyword evidence="1" id="KW-0677">Repeat</keyword>
<dbReference type="SUPFAM" id="SSF52540">
    <property type="entry name" value="P-loop containing nucleoside triphosphate hydrolases"/>
    <property type="match status" value="1"/>
</dbReference>
<keyword evidence="5" id="KW-1185">Reference proteome</keyword>
<dbReference type="SMART" id="SM00248">
    <property type="entry name" value="ANK"/>
    <property type="match status" value="7"/>
</dbReference>
<feature type="repeat" description="ANK" evidence="2">
    <location>
        <begin position="747"/>
        <end position="779"/>
    </location>
</feature>
<dbReference type="PROSITE" id="PS50297">
    <property type="entry name" value="ANK_REP_REGION"/>
    <property type="match status" value="2"/>
</dbReference>
<dbReference type="PROSITE" id="PS50088">
    <property type="entry name" value="ANK_REPEAT"/>
    <property type="match status" value="3"/>
</dbReference>
<organism evidence="4 5">
    <name type="scientific">Extremus antarcticus</name>
    <dbReference type="NCBI Taxonomy" id="702011"/>
    <lineage>
        <taxon>Eukaryota</taxon>
        <taxon>Fungi</taxon>
        <taxon>Dikarya</taxon>
        <taxon>Ascomycota</taxon>
        <taxon>Pezizomycotina</taxon>
        <taxon>Dothideomycetes</taxon>
        <taxon>Dothideomycetidae</taxon>
        <taxon>Mycosphaerellales</taxon>
        <taxon>Extremaceae</taxon>
        <taxon>Extremus</taxon>
    </lineage>
</organism>
<gene>
    <name evidence="4" type="ORF">LTR09_006302</name>
</gene>
<dbReference type="Pfam" id="PF24883">
    <property type="entry name" value="NPHP3_N"/>
    <property type="match status" value="1"/>
</dbReference>
<sequence length="1122" mass="126109">MDVGSAVGIVSLGIQVCQGLLDYYDSVRSCKTDITTAHNSITILCKTFTLIQESLSHPCIDPERAEHVGKCLDSCLHGLHKLQKKLQKLQIHPLPSGFRQKAWDGVQRSLYPFKESTLAKLRELVNDLHEQLSLALQVLQLDLDASSHHILTEVGIYTKDIAARTVAIESSVAHVSAQNERLLAGQQAEQFHKIIAWLSPPDPWTNHASARRHHEPETGSWLLQSEQYKRWKDGHTRHLWLHGKAGCGKTVISSTVIEDVRLHCENNRNAAFAAFYFSFSDSGKQSFESLLCSLVAQLGWKEPGRTTLQKEHDKPNRRTLDPEALQEILLSSMLQFNNVFVLVDALDECPDSEHARRNMLDCLGRLSKNAPNSKIFATSRDLLDIREWMNPLGIETLSVETRSVNADIGRYVSNELSRHRKLSRLNDATKVLIIETFVKKADGIWAYCQLQELEKLKSLKPKHIEKALHSLPATLDASYEHMLTRIEDQHQQDAVVLLGWLAYAQRPLSLRELAETTIIDPKNDASVDVDNRGDLEDSLEILSGLVIVEKSILEQYIDVQHLENSQHPEMGSLNRQDSDFDISQLDRRVVRDATVRLAHFSVKEYLESERIKKSVARNFHLDMARVQKFLAHSCLAYITHYSRSKERSMSEHDLTAFPLLAYSARSWFYHSSLQECGVVSREITFLSSSVSRHAWLSIYQPDRPRQASFQQLEDVGSDLYYASVTGLQTVATKLIEAGSNIDAEGGEYGSALGAASCRGHENIVKTLIGHGANINIRGSRHRTALHYAVLHTWRECIQMLLDGDAKLTMDIENMTALHYTARMQCPKLAKLFLNASVPVDTRVKRKFWTCRLNGNQRVWESSDDPQLDQANQADGAGLTPLHYAVLIGSGTMTKFLLQECANVNARSQYGETPLHLALKQNVYGPEWQSGHEDNWNDPHLRIDYAMDVIGVDIDNEEEYDQTQEWVEAQRLNVFVTLLDHANTDLTCLDIFEMSLLHCVRYGTKSSVSFLERLLAKGTPVDLRNAEGQTALHLACLQRDFGAIECLVKHGACLVATDAVGLNALHYAARGADTSCMQLVLDSAPQAQLTVIIGAKDNKNRNALHSAGMWCGVVNNSHMVMVW</sequence>
<dbReference type="AlphaFoldDB" id="A0AAJ0DLB5"/>
<dbReference type="InterPro" id="IPR036770">
    <property type="entry name" value="Ankyrin_rpt-contain_sf"/>
</dbReference>
<feature type="domain" description="Nephrocystin 3-like N-terminal" evidence="3">
    <location>
        <begin position="218"/>
        <end position="380"/>
    </location>
</feature>
<feature type="repeat" description="ANK" evidence="2">
    <location>
        <begin position="1026"/>
        <end position="1058"/>
    </location>
</feature>
<dbReference type="PANTHER" id="PTHR10039">
    <property type="entry name" value="AMELOGENIN"/>
    <property type="match status" value="1"/>
</dbReference>
<dbReference type="EMBL" id="JAWDJX010000020">
    <property type="protein sequence ID" value="KAK3052448.1"/>
    <property type="molecule type" value="Genomic_DNA"/>
</dbReference>
<protein>
    <recommendedName>
        <fullName evidence="3">Nephrocystin 3-like N-terminal domain-containing protein</fullName>
    </recommendedName>
</protein>
<dbReference type="SUPFAM" id="SSF48403">
    <property type="entry name" value="Ankyrin repeat"/>
    <property type="match status" value="1"/>
</dbReference>
<accession>A0AAJ0DLB5</accession>
<dbReference type="Gene3D" id="3.40.50.300">
    <property type="entry name" value="P-loop containing nucleotide triphosphate hydrolases"/>
    <property type="match status" value="1"/>
</dbReference>
<dbReference type="InterPro" id="IPR027417">
    <property type="entry name" value="P-loop_NTPase"/>
</dbReference>
<dbReference type="Pfam" id="PF12796">
    <property type="entry name" value="Ank_2"/>
    <property type="match status" value="3"/>
</dbReference>
<feature type="repeat" description="ANK" evidence="2">
    <location>
        <begin position="876"/>
        <end position="908"/>
    </location>
</feature>
<reference evidence="4" key="1">
    <citation type="submission" date="2023-04" db="EMBL/GenBank/DDBJ databases">
        <title>Black Yeasts Isolated from many extreme environments.</title>
        <authorList>
            <person name="Coleine C."/>
            <person name="Stajich J.E."/>
            <person name="Selbmann L."/>
        </authorList>
    </citation>
    <scope>NUCLEOTIDE SEQUENCE</scope>
    <source>
        <strain evidence="4">CCFEE 5312</strain>
    </source>
</reference>
<evidence type="ECO:0000313" key="5">
    <source>
        <dbReference type="Proteomes" id="UP001271007"/>
    </source>
</evidence>
<proteinExistence type="predicted"/>
<dbReference type="InterPro" id="IPR002110">
    <property type="entry name" value="Ankyrin_rpt"/>
</dbReference>
<comment type="caution">
    <text evidence="4">The sequence shown here is derived from an EMBL/GenBank/DDBJ whole genome shotgun (WGS) entry which is preliminary data.</text>
</comment>
<name>A0AAJ0DLB5_9PEZI</name>
<evidence type="ECO:0000313" key="4">
    <source>
        <dbReference type="EMBL" id="KAK3052448.1"/>
    </source>
</evidence>
<dbReference type="Proteomes" id="UP001271007">
    <property type="component" value="Unassembled WGS sequence"/>
</dbReference>
<dbReference type="PANTHER" id="PTHR10039:SF16">
    <property type="entry name" value="GPI INOSITOL-DEACYLASE"/>
    <property type="match status" value="1"/>
</dbReference>
<evidence type="ECO:0000259" key="3">
    <source>
        <dbReference type="Pfam" id="PF24883"/>
    </source>
</evidence>
<keyword evidence="2" id="KW-0040">ANK repeat</keyword>